<feature type="transmembrane region" description="Helical" evidence="1">
    <location>
        <begin position="470"/>
        <end position="488"/>
    </location>
</feature>
<dbReference type="EMBL" id="BPQR01000021">
    <property type="protein sequence ID" value="GJE05982.1"/>
    <property type="molecule type" value="Genomic_DNA"/>
</dbReference>
<organism evidence="2 3">
    <name type="scientific">Methylobacterium jeotgali</name>
    <dbReference type="NCBI Taxonomy" id="381630"/>
    <lineage>
        <taxon>Bacteria</taxon>
        <taxon>Pseudomonadati</taxon>
        <taxon>Pseudomonadota</taxon>
        <taxon>Alphaproteobacteria</taxon>
        <taxon>Hyphomicrobiales</taxon>
        <taxon>Methylobacteriaceae</taxon>
        <taxon>Methylobacterium</taxon>
    </lineage>
</organism>
<reference evidence="2" key="1">
    <citation type="journal article" date="2021" name="Front. Microbiol.">
        <title>Comprehensive Comparative Genomics and Phenotyping of Methylobacterium Species.</title>
        <authorList>
            <person name="Alessa O."/>
            <person name="Ogura Y."/>
            <person name="Fujitani Y."/>
            <person name="Takami H."/>
            <person name="Hayashi T."/>
            <person name="Sahin N."/>
            <person name="Tani A."/>
        </authorList>
    </citation>
    <scope>NUCLEOTIDE SEQUENCE</scope>
    <source>
        <strain evidence="2">LMG 23639</strain>
    </source>
</reference>
<keyword evidence="1" id="KW-0472">Membrane</keyword>
<feature type="transmembrane region" description="Helical" evidence="1">
    <location>
        <begin position="373"/>
        <end position="399"/>
    </location>
</feature>
<evidence type="ECO:0008006" key="4">
    <source>
        <dbReference type="Google" id="ProtNLM"/>
    </source>
</evidence>
<comment type="caution">
    <text evidence="2">The sequence shown here is derived from an EMBL/GenBank/DDBJ whole genome shotgun (WGS) entry which is preliminary data.</text>
</comment>
<protein>
    <recommendedName>
        <fullName evidence="4">Peptidase</fullName>
    </recommendedName>
</protein>
<sequence length="515" mass="55174">MRQGLRQSMAWLHAWSGLVVGWVLFAVFVTGTASYYKDDISAWMRPELRLGVEHEPGQVAERAAAFLAREAPDAGGWFIELPKAEDPVATAHWWKTLEGPFHKARLDPETGARSAARDTRGGDFLYRFHFELSMPPLTGRWVVGTCALVLLVALISGIVTHRRIFADLFTFRRSKARQRSWLDAHNVAGVLALPFHLMITYTGLVTLAPMYMPWGASTAYKGEELRFFTESGMMPETRMPAGRSGTLAPLGPMVREAIARAPATPIEGIGVQNPADAHAAVIAYFEEPHGLAHLHPQVAFEGTTGAYTGKPSDPGPVAYASTAFIGLHEAHFAGPVLRVLFFLCGILGAATVATGLVLWTVARVPKPGERTGFGLRLVQILNVGTVAGLPAGIAAYFLANRLLPLDLAGRAGVEIGAFFGLWALVAVAACLRPHRAAWREGLALAALLFLAVPLVDAATVGSPFGDGMRFLAFDTVMIAIGGGLAFAAHKAGSVARRGQAATARQDLAREGFGRA</sequence>
<accession>A0ABQ4SSA5</accession>
<dbReference type="Proteomes" id="UP001055102">
    <property type="component" value="Unassembled WGS sequence"/>
</dbReference>
<evidence type="ECO:0000313" key="3">
    <source>
        <dbReference type="Proteomes" id="UP001055102"/>
    </source>
</evidence>
<evidence type="ECO:0000313" key="2">
    <source>
        <dbReference type="EMBL" id="GJE05982.1"/>
    </source>
</evidence>
<proteinExistence type="predicted"/>
<reference evidence="2" key="2">
    <citation type="submission" date="2021-08" db="EMBL/GenBank/DDBJ databases">
        <authorList>
            <person name="Tani A."/>
            <person name="Ola A."/>
            <person name="Ogura Y."/>
            <person name="Katsura K."/>
            <person name="Hayashi T."/>
        </authorList>
    </citation>
    <scope>NUCLEOTIDE SEQUENCE</scope>
    <source>
        <strain evidence="2">LMG 23639</strain>
    </source>
</reference>
<keyword evidence="1" id="KW-0812">Transmembrane</keyword>
<keyword evidence="1" id="KW-1133">Transmembrane helix</keyword>
<feature type="transmembrane region" description="Helical" evidence="1">
    <location>
        <begin position="339"/>
        <end position="361"/>
    </location>
</feature>
<feature type="transmembrane region" description="Helical" evidence="1">
    <location>
        <begin position="411"/>
        <end position="431"/>
    </location>
</feature>
<keyword evidence="3" id="KW-1185">Reference proteome</keyword>
<dbReference type="RefSeq" id="WP_238274642.1">
    <property type="nucleotide sequence ID" value="NZ_BPQR01000021.1"/>
</dbReference>
<dbReference type="PANTHER" id="PTHR34219:SF4">
    <property type="entry name" value="PEPSY DOMAIN-CONTAINING PROTEIN"/>
    <property type="match status" value="1"/>
</dbReference>
<gene>
    <name evidence="2" type="ORF">AOPFMNJM_1288</name>
</gene>
<evidence type="ECO:0000256" key="1">
    <source>
        <dbReference type="SAM" id="Phobius"/>
    </source>
</evidence>
<dbReference type="PANTHER" id="PTHR34219">
    <property type="entry name" value="IRON-REGULATED INNER MEMBRANE PROTEIN-RELATED"/>
    <property type="match status" value="1"/>
</dbReference>
<name>A0ABQ4SSA5_9HYPH</name>
<feature type="transmembrane region" description="Helical" evidence="1">
    <location>
        <begin position="443"/>
        <end position="464"/>
    </location>
</feature>
<feature type="transmembrane region" description="Helical" evidence="1">
    <location>
        <begin position="141"/>
        <end position="160"/>
    </location>
</feature>
<feature type="transmembrane region" description="Helical" evidence="1">
    <location>
        <begin position="12"/>
        <end position="36"/>
    </location>
</feature>
<dbReference type="Pfam" id="PF03929">
    <property type="entry name" value="PepSY_TM"/>
    <property type="match status" value="1"/>
</dbReference>
<feature type="transmembrane region" description="Helical" evidence="1">
    <location>
        <begin position="181"/>
        <end position="204"/>
    </location>
</feature>
<dbReference type="InterPro" id="IPR005625">
    <property type="entry name" value="PepSY-ass_TM"/>
</dbReference>